<feature type="compositionally biased region" description="Polar residues" evidence="1">
    <location>
        <begin position="333"/>
        <end position="342"/>
    </location>
</feature>
<feature type="region of interest" description="Disordered" evidence="1">
    <location>
        <begin position="253"/>
        <end position="363"/>
    </location>
</feature>
<evidence type="ECO:0000313" key="2">
    <source>
        <dbReference type="EMBL" id="KAF4637660.1"/>
    </source>
</evidence>
<organism evidence="2 3">
    <name type="scientific">Cudoniella acicularis</name>
    <dbReference type="NCBI Taxonomy" id="354080"/>
    <lineage>
        <taxon>Eukaryota</taxon>
        <taxon>Fungi</taxon>
        <taxon>Dikarya</taxon>
        <taxon>Ascomycota</taxon>
        <taxon>Pezizomycotina</taxon>
        <taxon>Leotiomycetes</taxon>
        <taxon>Helotiales</taxon>
        <taxon>Tricladiaceae</taxon>
        <taxon>Cudoniella</taxon>
    </lineage>
</organism>
<protein>
    <submittedName>
        <fullName evidence="2">Uncharacterized protein</fullName>
    </submittedName>
</protein>
<name>A0A8H4RYW5_9HELO</name>
<comment type="caution">
    <text evidence="2">The sequence shown here is derived from an EMBL/GenBank/DDBJ whole genome shotgun (WGS) entry which is preliminary data.</text>
</comment>
<evidence type="ECO:0000313" key="3">
    <source>
        <dbReference type="Proteomes" id="UP000566819"/>
    </source>
</evidence>
<dbReference type="OrthoDB" id="3530130at2759"/>
<evidence type="ECO:0000256" key="1">
    <source>
        <dbReference type="SAM" id="MobiDB-lite"/>
    </source>
</evidence>
<accession>A0A8H4RYW5</accession>
<feature type="compositionally biased region" description="Polar residues" evidence="1">
    <location>
        <begin position="255"/>
        <end position="266"/>
    </location>
</feature>
<gene>
    <name evidence="2" type="ORF">G7Y89_g420</name>
</gene>
<keyword evidence="3" id="KW-1185">Reference proteome</keyword>
<sequence>MAIRWNFRDILNINPENDTFTCVGTTDSDSSPRRCQNPVQREDRQAASKILDGMDNSTSHDVIFKGLEELTSLTLCRDHQNSHSKHRASYAQEVHSEWKDIFRDGWTVIKRERSRKAVRSFELNRMKDTLERLRVIVDVDESENEAFESCSESGIDLIDDRIGFRKSQILSITIPTAQDSSIVEMDAHYSRRGTFGNLPTPPIFGSTRSSQRRSPNLIVEDKFDEKAPLRVMVQSVLLPSPPETPIISRYPAIQEPSSPLPENTPVTEPFPRFSTSIPNSEPGFTIELGTEANNSLQVPSSDSEPKPEIPPKSPRRQQSTFGQRENTHRRNKSNISSSSDLPPTSAFVPCTPPSPVSPILQDDLPSHFHSHSSSLSFVPSRNSFEFNNSYTFATQRSFNSTPLSNELRNRSIGEESVFPLSSPTPASPTNVPRFLASDYFTASLNLTPYDVSYESIPTVQSVKSSRPSMTSPRLTALEAEVCGVCRLARGEEMCGCVMWNDGSSGLESGDSGWEVAGGASCLGVNAVKGFLFARILEVRMRDFKASELVKGRGDHE</sequence>
<dbReference type="EMBL" id="JAAMPI010000015">
    <property type="protein sequence ID" value="KAF4637660.1"/>
    <property type="molecule type" value="Genomic_DNA"/>
</dbReference>
<dbReference type="AlphaFoldDB" id="A0A8H4RYW5"/>
<dbReference type="Proteomes" id="UP000566819">
    <property type="component" value="Unassembled WGS sequence"/>
</dbReference>
<reference evidence="2 3" key="1">
    <citation type="submission" date="2020-03" db="EMBL/GenBank/DDBJ databases">
        <title>Draft Genome Sequence of Cudoniella acicularis.</title>
        <authorList>
            <person name="Buettner E."/>
            <person name="Kellner H."/>
        </authorList>
    </citation>
    <scope>NUCLEOTIDE SEQUENCE [LARGE SCALE GENOMIC DNA]</scope>
    <source>
        <strain evidence="2 3">DSM 108380</strain>
    </source>
</reference>
<feature type="region of interest" description="Disordered" evidence="1">
    <location>
        <begin position="194"/>
        <end position="215"/>
    </location>
</feature>
<proteinExistence type="predicted"/>